<dbReference type="EMBL" id="AWUE01016403">
    <property type="protein sequence ID" value="OMO91997.1"/>
    <property type="molecule type" value="Genomic_DNA"/>
</dbReference>
<dbReference type="Proteomes" id="UP000187203">
    <property type="component" value="Unassembled WGS sequence"/>
</dbReference>
<protein>
    <submittedName>
        <fullName evidence="2">Uncharacterized protein</fullName>
    </submittedName>
</protein>
<sequence>MDPAIRIDLDPSMDRKPPMDRDDLAPSIYREPPMYRKKEDIEDIKIEGDCVRDLKSFYLFISPSEKSKLIGVDVIK</sequence>
<evidence type="ECO:0000256" key="1">
    <source>
        <dbReference type="SAM" id="MobiDB-lite"/>
    </source>
</evidence>
<keyword evidence="3" id="KW-1185">Reference proteome</keyword>
<comment type="caution">
    <text evidence="2">The sequence shown here is derived from an EMBL/GenBank/DDBJ whole genome shotgun (WGS) entry which is preliminary data.</text>
</comment>
<feature type="compositionally biased region" description="Basic and acidic residues" evidence="1">
    <location>
        <begin position="1"/>
        <end position="24"/>
    </location>
</feature>
<feature type="region of interest" description="Disordered" evidence="1">
    <location>
        <begin position="1"/>
        <end position="28"/>
    </location>
</feature>
<dbReference type="AlphaFoldDB" id="A0A1R3JB30"/>
<name>A0A1R3JB30_9ROSI</name>
<gene>
    <name evidence="2" type="ORF">COLO4_17987</name>
</gene>
<organism evidence="2 3">
    <name type="scientific">Corchorus olitorius</name>
    <dbReference type="NCBI Taxonomy" id="93759"/>
    <lineage>
        <taxon>Eukaryota</taxon>
        <taxon>Viridiplantae</taxon>
        <taxon>Streptophyta</taxon>
        <taxon>Embryophyta</taxon>
        <taxon>Tracheophyta</taxon>
        <taxon>Spermatophyta</taxon>
        <taxon>Magnoliopsida</taxon>
        <taxon>eudicotyledons</taxon>
        <taxon>Gunneridae</taxon>
        <taxon>Pentapetalae</taxon>
        <taxon>rosids</taxon>
        <taxon>malvids</taxon>
        <taxon>Malvales</taxon>
        <taxon>Malvaceae</taxon>
        <taxon>Grewioideae</taxon>
        <taxon>Apeibeae</taxon>
        <taxon>Corchorus</taxon>
    </lineage>
</organism>
<evidence type="ECO:0000313" key="2">
    <source>
        <dbReference type="EMBL" id="OMO91997.1"/>
    </source>
</evidence>
<accession>A0A1R3JB30</accession>
<reference evidence="3" key="1">
    <citation type="submission" date="2013-09" db="EMBL/GenBank/DDBJ databases">
        <title>Corchorus olitorius genome sequencing.</title>
        <authorList>
            <person name="Alam M."/>
            <person name="Haque M.S."/>
            <person name="Islam M.S."/>
            <person name="Emdad E.M."/>
            <person name="Islam M.M."/>
            <person name="Ahmed B."/>
            <person name="Halim A."/>
            <person name="Hossen Q.M.M."/>
            <person name="Hossain M.Z."/>
            <person name="Ahmed R."/>
            <person name="Khan M.M."/>
            <person name="Islam R."/>
            <person name="Rashid M.M."/>
            <person name="Khan S.A."/>
            <person name="Rahman M.S."/>
            <person name="Alam M."/>
            <person name="Yahiya A.S."/>
            <person name="Khan M.S."/>
            <person name="Azam M.S."/>
            <person name="Haque T."/>
            <person name="Lashkar M.Z.H."/>
            <person name="Akhand A.I."/>
            <person name="Morshed G."/>
            <person name="Roy S."/>
            <person name="Uddin K.S."/>
            <person name="Rabeya T."/>
            <person name="Hossain A.S."/>
            <person name="Chowdhury A."/>
            <person name="Snigdha A.R."/>
            <person name="Mortoza M.S."/>
            <person name="Matin S.A."/>
            <person name="Hoque S.M.E."/>
            <person name="Islam M.K."/>
            <person name="Roy D.K."/>
            <person name="Haider R."/>
            <person name="Moosa M.M."/>
            <person name="Elias S.M."/>
            <person name="Hasan A.M."/>
            <person name="Jahan S."/>
            <person name="Shafiuddin M."/>
            <person name="Mahmood N."/>
            <person name="Shommy N.S."/>
        </authorList>
    </citation>
    <scope>NUCLEOTIDE SEQUENCE [LARGE SCALE GENOMIC DNA]</scope>
    <source>
        <strain evidence="3">cv. O-4</strain>
    </source>
</reference>
<evidence type="ECO:0000313" key="3">
    <source>
        <dbReference type="Proteomes" id="UP000187203"/>
    </source>
</evidence>
<proteinExistence type="predicted"/>